<keyword evidence="11" id="KW-0472">Membrane</keyword>
<keyword evidence="3" id="KW-0874">Quinone</keyword>
<keyword evidence="10" id="KW-0830">Ubiquinone</keyword>
<dbReference type="PROSITE" id="PS51379">
    <property type="entry name" value="4FE4S_FER_2"/>
    <property type="match status" value="2"/>
</dbReference>
<evidence type="ECO:0000256" key="10">
    <source>
        <dbReference type="ARBA" id="ARBA00023075"/>
    </source>
</evidence>
<dbReference type="EMBL" id="AP011750">
    <property type="protein sequence ID" value="BAL56550.1"/>
    <property type="molecule type" value="Genomic_DNA"/>
</dbReference>
<feature type="domain" description="4Fe-4S ferredoxin-type" evidence="12">
    <location>
        <begin position="57"/>
        <end position="86"/>
    </location>
</feature>
<keyword evidence="2" id="KW-0004">4Fe-4S</keyword>
<dbReference type="GO" id="GO:0048038">
    <property type="term" value="F:quinone binding"/>
    <property type="evidence" value="ECO:0007669"/>
    <property type="project" value="UniProtKB-KW"/>
</dbReference>
<evidence type="ECO:0000256" key="8">
    <source>
        <dbReference type="ARBA" id="ARBA00023014"/>
    </source>
</evidence>
<dbReference type="Gene3D" id="3.30.70.3270">
    <property type="match status" value="1"/>
</dbReference>
<evidence type="ECO:0000256" key="2">
    <source>
        <dbReference type="ARBA" id="ARBA00022485"/>
    </source>
</evidence>
<dbReference type="InterPro" id="IPR017896">
    <property type="entry name" value="4Fe4S_Fe-S-bd"/>
</dbReference>
<dbReference type="GO" id="GO:0046872">
    <property type="term" value="F:metal ion binding"/>
    <property type="evidence" value="ECO:0007669"/>
    <property type="project" value="UniProtKB-KW"/>
</dbReference>
<evidence type="ECO:0000256" key="11">
    <source>
        <dbReference type="ARBA" id="ARBA00023136"/>
    </source>
</evidence>
<evidence type="ECO:0000313" key="13">
    <source>
        <dbReference type="EMBL" id="BAL56550.1"/>
    </source>
</evidence>
<evidence type="ECO:0000256" key="6">
    <source>
        <dbReference type="ARBA" id="ARBA00022967"/>
    </source>
</evidence>
<evidence type="ECO:0000256" key="3">
    <source>
        <dbReference type="ARBA" id="ARBA00022719"/>
    </source>
</evidence>
<keyword evidence="7" id="KW-0408">Iron</keyword>
<reference evidence="13" key="2">
    <citation type="journal article" date="2012" name="PLoS ONE">
        <title>A Deeply Branching Thermophilic Bacterium with an Ancient Acetyl-CoA Pathway Dominates a Subsurface Ecosystem.</title>
        <authorList>
            <person name="Takami H."/>
            <person name="Noguchi H."/>
            <person name="Takaki Y."/>
            <person name="Uchiyama I."/>
            <person name="Toyoda A."/>
            <person name="Nishi S."/>
            <person name="Chee G.-J."/>
            <person name="Arai W."/>
            <person name="Nunoura T."/>
            <person name="Itoh T."/>
            <person name="Hattori M."/>
            <person name="Takai K."/>
        </authorList>
    </citation>
    <scope>NUCLEOTIDE SEQUENCE</scope>
</reference>
<keyword evidence="6" id="KW-1278">Translocase</keyword>
<dbReference type="PANTHER" id="PTHR10849">
    <property type="entry name" value="NADH DEHYDROGENASE UBIQUINONE IRON-SULFUR PROTEIN 8, MITOCHONDRIAL"/>
    <property type="match status" value="1"/>
</dbReference>
<evidence type="ECO:0000256" key="1">
    <source>
        <dbReference type="ARBA" id="ARBA00022475"/>
    </source>
</evidence>
<evidence type="ECO:0000256" key="5">
    <source>
        <dbReference type="ARBA" id="ARBA00022737"/>
    </source>
</evidence>
<dbReference type="GO" id="GO:0016651">
    <property type="term" value="F:oxidoreductase activity, acting on NAD(P)H"/>
    <property type="evidence" value="ECO:0007669"/>
    <property type="project" value="InterPro"/>
</dbReference>
<evidence type="ECO:0000259" key="12">
    <source>
        <dbReference type="PROSITE" id="PS51379"/>
    </source>
</evidence>
<dbReference type="PANTHER" id="PTHR10849:SF24">
    <property type="entry name" value="NADH-QUINONE OXIDOREDUCTASE SUBUNIT I 2"/>
    <property type="match status" value="1"/>
</dbReference>
<feature type="domain" description="4Fe-4S ferredoxin-type" evidence="12">
    <location>
        <begin position="106"/>
        <end position="135"/>
    </location>
</feature>
<name>H5SK64_9BACT</name>
<evidence type="ECO:0000256" key="9">
    <source>
        <dbReference type="ARBA" id="ARBA00023027"/>
    </source>
</evidence>
<protein>
    <submittedName>
        <fullName evidence="13">Hypothetical conserved protein</fullName>
    </submittedName>
</protein>
<keyword evidence="8" id="KW-0411">Iron-sulfur</keyword>
<dbReference type="GO" id="GO:0016020">
    <property type="term" value="C:membrane"/>
    <property type="evidence" value="ECO:0007669"/>
    <property type="project" value="InterPro"/>
</dbReference>
<evidence type="ECO:0000256" key="7">
    <source>
        <dbReference type="ARBA" id="ARBA00023004"/>
    </source>
</evidence>
<dbReference type="SUPFAM" id="SSF54862">
    <property type="entry name" value="4Fe-4S ferredoxins"/>
    <property type="match status" value="1"/>
</dbReference>
<keyword evidence="4" id="KW-0479">Metal-binding</keyword>
<dbReference type="InterPro" id="IPR010226">
    <property type="entry name" value="NADH_quinone_OxRdtase_chainI"/>
</dbReference>
<accession>H5SK64</accession>
<proteinExistence type="predicted"/>
<dbReference type="GO" id="GO:0051539">
    <property type="term" value="F:4 iron, 4 sulfur cluster binding"/>
    <property type="evidence" value="ECO:0007669"/>
    <property type="project" value="UniProtKB-KW"/>
</dbReference>
<keyword evidence="5" id="KW-0677">Repeat</keyword>
<sequence length="163" mass="18333">MLSLLRGVWLALRHAVWGWRSRPRIPGTPDAFASSSPGNITVAYPHQKLPLPENGHYRLHVAIEDCIGCDLCARICPPQCIHIEKEKSSTILGHTRSGHPRRFHLPRFDIDHALCCFCGLCTVVCPTECITMEPEYGYATTDRDRLVYRFGERDAVPCEPAHG</sequence>
<keyword evidence="9" id="KW-0520">NAD</keyword>
<dbReference type="PROSITE" id="PS00198">
    <property type="entry name" value="4FE4S_FER_1"/>
    <property type="match status" value="1"/>
</dbReference>
<dbReference type="AlphaFoldDB" id="H5SK64"/>
<dbReference type="InterPro" id="IPR017900">
    <property type="entry name" value="4Fe4S_Fe_S_CS"/>
</dbReference>
<evidence type="ECO:0000256" key="4">
    <source>
        <dbReference type="ARBA" id="ARBA00022723"/>
    </source>
</evidence>
<reference evidence="13" key="1">
    <citation type="journal article" date="2005" name="Environ. Microbiol.">
        <title>Genetic and functional properties of uncultivated thermophilic crenarchaeotes from a subsurface gold mine as revealed by analysis of genome fragments.</title>
        <authorList>
            <person name="Nunoura T."/>
            <person name="Hirayama H."/>
            <person name="Takami H."/>
            <person name="Oida H."/>
            <person name="Nishi S."/>
            <person name="Shimamura S."/>
            <person name="Suzuki Y."/>
            <person name="Inagaki F."/>
            <person name="Takai K."/>
            <person name="Nealson K.H."/>
            <person name="Horikoshi K."/>
        </authorList>
    </citation>
    <scope>NUCLEOTIDE SEQUENCE</scope>
</reference>
<keyword evidence="1" id="KW-1003">Cell membrane</keyword>
<dbReference type="Pfam" id="PF12838">
    <property type="entry name" value="Fer4_7"/>
    <property type="match status" value="1"/>
</dbReference>
<organism evidence="13">
    <name type="scientific">uncultured Bacteroidota bacterium</name>
    <dbReference type="NCBI Taxonomy" id="152509"/>
    <lineage>
        <taxon>Bacteria</taxon>
        <taxon>Pseudomonadati</taxon>
        <taxon>Bacteroidota</taxon>
        <taxon>environmental samples</taxon>
    </lineage>
</organism>
<gene>
    <name evidence="13" type="ORF">HGMM_F40B03C38</name>
</gene>